<protein>
    <recommendedName>
        <fullName evidence="1">F-box domain-containing protein</fullName>
    </recommendedName>
</protein>
<dbReference type="InterPro" id="IPR055411">
    <property type="entry name" value="LRR_FXL15/At3g58940/PEG3-like"/>
</dbReference>
<dbReference type="EMBL" id="CM003380">
    <property type="protein sequence ID" value="KOM56852.1"/>
    <property type="molecule type" value="Genomic_DNA"/>
</dbReference>
<sequence>MADLISSLPNEIICYILSFLPSQQVVATSVLSKRWNLLWRSVPSFDFDNINELFWHSFEEKTFYRSVDYFLLLHGDQPLHKFRLRFIIQPLYIFPLKSEIIYYYLTERLNIWIKDAVSGSSKLQHLDLYLNSNNVLPSVVFSCKTLVVLKLAYTTVKDIFVVDLPLLKILHLNYVYSSKKDDFCQLLSGIPNLEVLEVRDTRLINEGKFKECP</sequence>
<dbReference type="Proteomes" id="UP000053144">
    <property type="component" value="Chromosome 10"/>
</dbReference>
<feature type="domain" description="F-box" evidence="1">
    <location>
        <begin position="2"/>
        <end position="50"/>
    </location>
</feature>
<dbReference type="InterPro" id="IPR055294">
    <property type="entry name" value="FBL60-like"/>
</dbReference>
<dbReference type="Pfam" id="PF24758">
    <property type="entry name" value="LRR_At5g56370"/>
    <property type="match status" value="1"/>
</dbReference>
<dbReference type="STRING" id="3914.A0A0L9VPM2"/>
<dbReference type="PANTHER" id="PTHR31293">
    <property type="entry name" value="RNI-LIKE SUPERFAMILY PROTEIN"/>
    <property type="match status" value="1"/>
</dbReference>
<dbReference type="InterPro" id="IPR053781">
    <property type="entry name" value="F-box_AtFBL13-like"/>
</dbReference>
<dbReference type="SUPFAM" id="SSF81383">
    <property type="entry name" value="F-box domain"/>
    <property type="match status" value="1"/>
</dbReference>
<dbReference type="Pfam" id="PF00646">
    <property type="entry name" value="F-box"/>
    <property type="match status" value="1"/>
</dbReference>
<dbReference type="Gene3D" id="3.80.10.10">
    <property type="entry name" value="Ribonuclease Inhibitor"/>
    <property type="match status" value="1"/>
</dbReference>
<dbReference type="OMA" id="WINIAIR"/>
<dbReference type="AlphaFoldDB" id="A0A0L9VPM2"/>
<evidence type="ECO:0000313" key="3">
    <source>
        <dbReference type="Proteomes" id="UP000053144"/>
    </source>
</evidence>
<proteinExistence type="predicted"/>
<dbReference type="PROSITE" id="PS50181">
    <property type="entry name" value="FBOX"/>
    <property type="match status" value="1"/>
</dbReference>
<dbReference type="PANTHER" id="PTHR31293:SF12">
    <property type="entry name" value="RNI-LIKE SUPERFAMILY PROTEIN"/>
    <property type="match status" value="1"/>
</dbReference>
<evidence type="ECO:0000259" key="1">
    <source>
        <dbReference type="PROSITE" id="PS50181"/>
    </source>
</evidence>
<dbReference type="SUPFAM" id="SSF52047">
    <property type="entry name" value="RNI-like"/>
    <property type="match status" value="1"/>
</dbReference>
<dbReference type="InterPro" id="IPR036047">
    <property type="entry name" value="F-box-like_dom_sf"/>
</dbReference>
<dbReference type="SMART" id="SM00256">
    <property type="entry name" value="FBOX"/>
    <property type="match status" value="1"/>
</dbReference>
<gene>
    <name evidence="2" type="ORF">LR48_Vigan10g274400</name>
</gene>
<organism evidence="2 3">
    <name type="scientific">Phaseolus angularis</name>
    <name type="common">Azuki bean</name>
    <name type="synonym">Vigna angularis</name>
    <dbReference type="NCBI Taxonomy" id="3914"/>
    <lineage>
        <taxon>Eukaryota</taxon>
        <taxon>Viridiplantae</taxon>
        <taxon>Streptophyta</taxon>
        <taxon>Embryophyta</taxon>
        <taxon>Tracheophyta</taxon>
        <taxon>Spermatophyta</taxon>
        <taxon>Magnoliopsida</taxon>
        <taxon>eudicotyledons</taxon>
        <taxon>Gunneridae</taxon>
        <taxon>Pentapetalae</taxon>
        <taxon>rosids</taxon>
        <taxon>fabids</taxon>
        <taxon>Fabales</taxon>
        <taxon>Fabaceae</taxon>
        <taxon>Papilionoideae</taxon>
        <taxon>50 kb inversion clade</taxon>
        <taxon>NPAAA clade</taxon>
        <taxon>indigoferoid/millettioid clade</taxon>
        <taxon>Phaseoleae</taxon>
        <taxon>Vigna</taxon>
    </lineage>
</organism>
<reference evidence="3" key="1">
    <citation type="journal article" date="2015" name="Proc. Natl. Acad. Sci. U.S.A.">
        <title>Genome sequencing of adzuki bean (Vigna angularis) provides insight into high starch and low fat accumulation and domestication.</title>
        <authorList>
            <person name="Yang K."/>
            <person name="Tian Z."/>
            <person name="Chen C."/>
            <person name="Luo L."/>
            <person name="Zhao B."/>
            <person name="Wang Z."/>
            <person name="Yu L."/>
            <person name="Li Y."/>
            <person name="Sun Y."/>
            <person name="Li W."/>
            <person name="Chen Y."/>
            <person name="Li Y."/>
            <person name="Zhang Y."/>
            <person name="Ai D."/>
            <person name="Zhao J."/>
            <person name="Shang C."/>
            <person name="Ma Y."/>
            <person name="Wu B."/>
            <person name="Wang M."/>
            <person name="Gao L."/>
            <person name="Sun D."/>
            <person name="Zhang P."/>
            <person name="Guo F."/>
            <person name="Wang W."/>
            <person name="Li Y."/>
            <person name="Wang J."/>
            <person name="Varshney R.K."/>
            <person name="Wang J."/>
            <person name="Ling H.Q."/>
            <person name="Wan P."/>
        </authorList>
    </citation>
    <scope>NUCLEOTIDE SEQUENCE</scope>
    <source>
        <strain evidence="3">cv. Jingnong 6</strain>
    </source>
</reference>
<dbReference type="Gene3D" id="1.20.1280.50">
    <property type="match status" value="1"/>
</dbReference>
<dbReference type="Gramene" id="KOM56852">
    <property type="protein sequence ID" value="KOM56852"/>
    <property type="gene ID" value="LR48_Vigan10g274400"/>
</dbReference>
<evidence type="ECO:0000313" key="2">
    <source>
        <dbReference type="EMBL" id="KOM56852.1"/>
    </source>
</evidence>
<accession>A0A0L9VPM2</accession>
<dbReference type="InterPro" id="IPR032675">
    <property type="entry name" value="LRR_dom_sf"/>
</dbReference>
<dbReference type="InterPro" id="IPR001810">
    <property type="entry name" value="F-box_dom"/>
</dbReference>
<name>A0A0L9VPM2_PHAAN</name>
<dbReference type="CDD" id="cd22160">
    <property type="entry name" value="F-box_AtFBL13-like"/>
    <property type="match status" value="1"/>
</dbReference>